<dbReference type="EnsemblMetazoa" id="XM_028289326.2">
    <property type="protein sequence ID" value="XP_028145127.1"/>
    <property type="gene ID" value="LOC114338715"/>
</dbReference>
<reference evidence="1" key="2">
    <citation type="submission" date="2025-05" db="UniProtKB">
        <authorList>
            <consortium name="EnsemblMetazoa"/>
        </authorList>
    </citation>
    <scope>IDENTIFICATION</scope>
</reference>
<organism evidence="3">
    <name type="scientific">Diabrotica virgifera virgifera</name>
    <name type="common">western corn rootworm</name>
    <dbReference type="NCBI Taxonomy" id="50390"/>
    <lineage>
        <taxon>Eukaryota</taxon>
        <taxon>Metazoa</taxon>
        <taxon>Ecdysozoa</taxon>
        <taxon>Arthropoda</taxon>
        <taxon>Hexapoda</taxon>
        <taxon>Insecta</taxon>
        <taxon>Pterygota</taxon>
        <taxon>Neoptera</taxon>
        <taxon>Endopterygota</taxon>
        <taxon>Coleoptera</taxon>
        <taxon>Polyphaga</taxon>
        <taxon>Cucujiformia</taxon>
        <taxon>Chrysomeloidea</taxon>
        <taxon>Chrysomelidae</taxon>
        <taxon>Galerucinae</taxon>
        <taxon>Diabroticina</taxon>
        <taxon>Diabroticites</taxon>
        <taxon>Diabrotica</taxon>
    </lineage>
</organism>
<dbReference type="RefSeq" id="XP_028145127.1">
    <property type="nucleotide sequence ID" value="XM_028289326.1"/>
</dbReference>
<name>A0A6P7GGJ5_DIAVI</name>
<reference evidence="3" key="1">
    <citation type="submission" date="2025-04" db="UniProtKB">
        <authorList>
            <consortium name="RefSeq"/>
        </authorList>
    </citation>
    <scope>IDENTIFICATION</scope>
    <source>
        <tissue evidence="3">Whole insect</tissue>
    </source>
</reference>
<dbReference type="AlphaFoldDB" id="A0A6P7GGJ5"/>
<protein>
    <submittedName>
        <fullName evidence="3">Armadillo repeat-containing protein 7 isoform X1</fullName>
    </submittedName>
</protein>
<dbReference type="Proteomes" id="UP001652700">
    <property type="component" value="Unplaced"/>
</dbReference>
<dbReference type="PANTHER" id="PTHR46263">
    <property type="entry name" value="ARMADILLO REPEAT-CONTAINING PROTEIN 7"/>
    <property type="match status" value="1"/>
</dbReference>
<evidence type="ECO:0000313" key="2">
    <source>
        <dbReference type="Proteomes" id="UP001652700"/>
    </source>
</evidence>
<accession>A0A6P7GGJ5</accession>
<dbReference type="Pfam" id="PF00514">
    <property type="entry name" value="Arm"/>
    <property type="match status" value="1"/>
</dbReference>
<proteinExistence type="predicted"/>
<dbReference type="Gene3D" id="1.25.10.10">
    <property type="entry name" value="Leucine-rich Repeat Variant"/>
    <property type="match status" value="1"/>
</dbReference>
<dbReference type="GeneID" id="114338715"/>
<dbReference type="KEGG" id="dvv:114338715"/>
<dbReference type="PANTHER" id="PTHR46263:SF1">
    <property type="entry name" value="ARMADILLO REPEAT-CONTAINING PROTEIN 7"/>
    <property type="match status" value="1"/>
</dbReference>
<dbReference type="InParanoid" id="A0A6P7GGJ5"/>
<dbReference type="InterPro" id="IPR000225">
    <property type="entry name" value="Armadillo"/>
</dbReference>
<sequence length="172" mass="20059">MFSRKERLAERTGEFGIGRYEFLKQLIKEFAETSSYENKRQTLANLANFAYDPINYNFIKQLHLIDLFLAELSNEQEELIHFALAGICNLCADPESRDYIISLNGVKLISEFLLHKDEEISLNALTSLYYMYESEHIEVSENLKHTLHKYKLSSNPRLKNLGTVFLETYFSS</sequence>
<keyword evidence="2" id="KW-1185">Reference proteome</keyword>
<gene>
    <name evidence="3" type="primary">LOC114338715</name>
</gene>
<dbReference type="OrthoDB" id="201709at2759"/>
<evidence type="ECO:0000313" key="1">
    <source>
        <dbReference type="EnsemblMetazoa" id="XP_028145127.1"/>
    </source>
</evidence>
<evidence type="ECO:0000313" key="3">
    <source>
        <dbReference type="RefSeq" id="XP_028145127.1"/>
    </source>
</evidence>
<dbReference type="InterPro" id="IPR016024">
    <property type="entry name" value="ARM-type_fold"/>
</dbReference>
<dbReference type="SUPFAM" id="SSF48371">
    <property type="entry name" value="ARM repeat"/>
    <property type="match status" value="1"/>
</dbReference>
<dbReference type="InterPro" id="IPR042462">
    <property type="entry name" value="ARMC7"/>
</dbReference>
<dbReference type="InterPro" id="IPR011989">
    <property type="entry name" value="ARM-like"/>
</dbReference>